<dbReference type="EMBL" id="MN739556">
    <property type="protein sequence ID" value="QHT13018.1"/>
    <property type="molecule type" value="Genomic_DNA"/>
</dbReference>
<sequence length="169" mass="18905">MENKWYSIIYNSLLIVGVIIALCTSWFNTPSSVTGAIIGYTFIITGTLLMTGFLMSNMNSSNMIANIITFGPFIVLIGILIYMVYLLSYYYSRITKGRISGSYYTFMNLFIVLLIVEFIAFSNGMADKNFKLTGEINKVTGLTIYLLEIFSTIIVATLGIILKYFSTDG</sequence>
<evidence type="ECO:0000256" key="1">
    <source>
        <dbReference type="SAM" id="Phobius"/>
    </source>
</evidence>
<reference evidence="2" key="1">
    <citation type="journal article" date="2020" name="Nature">
        <title>Giant virus diversity and host interactions through global metagenomics.</title>
        <authorList>
            <person name="Schulz F."/>
            <person name="Roux S."/>
            <person name="Paez-Espino D."/>
            <person name="Jungbluth S."/>
            <person name="Walsh D.A."/>
            <person name="Denef V.J."/>
            <person name="McMahon K.D."/>
            <person name="Konstantinidis K.T."/>
            <person name="Eloe-Fadrosh E.A."/>
            <person name="Kyrpides N.C."/>
            <person name="Woyke T."/>
        </authorList>
    </citation>
    <scope>NUCLEOTIDE SEQUENCE</scope>
    <source>
        <strain evidence="2">GVMAG-M-3300023174-130</strain>
    </source>
</reference>
<name>A0A6C0D8B1_9ZZZZ</name>
<keyword evidence="1" id="KW-0472">Membrane</keyword>
<feature type="transmembrane region" description="Helical" evidence="1">
    <location>
        <begin position="33"/>
        <end position="55"/>
    </location>
</feature>
<keyword evidence="1" id="KW-0812">Transmembrane</keyword>
<feature type="transmembrane region" description="Helical" evidence="1">
    <location>
        <begin position="67"/>
        <end position="91"/>
    </location>
</feature>
<dbReference type="AlphaFoldDB" id="A0A6C0D8B1"/>
<feature type="transmembrane region" description="Helical" evidence="1">
    <location>
        <begin position="7"/>
        <end position="27"/>
    </location>
</feature>
<protein>
    <submittedName>
        <fullName evidence="2">Uncharacterized protein</fullName>
    </submittedName>
</protein>
<proteinExistence type="predicted"/>
<accession>A0A6C0D8B1</accession>
<keyword evidence="1" id="KW-1133">Transmembrane helix</keyword>
<feature type="transmembrane region" description="Helical" evidence="1">
    <location>
        <begin position="103"/>
        <end position="121"/>
    </location>
</feature>
<organism evidence="2">
    <name type="scientific">viral metagenome</name>
    <dbReference type="NCBI Taxonomy" id="1070528"/>
    <lineage>
        <taxon>unclassified sequences</taxon>
        <taxon>metagenomes</taxon>
        <taxon>organismal metagenomes</taxon>
    </lineage>
</organism>
<evidence type="ECO:0000313" key="2">
    <source>
        <dbReference type="EMBL" id="QHT13018.1"/>
    </source>
</evidence>
<feature type="transmembrane region" description="Helical" evidence="1">
    <location>
        <begin position="142"/>
        <end position="165"/>
    </location>
</feature>